<keyword evidence="1" id="KW-0175">Coiled coil</keyword>
<organism evidence="3 4">
    <name type="scientific">Desulfovibrio piger</name>
    <dbReference type="NCBI Taxonomy" id="901"/>
    <lineage>
        <taxon>Bacteria</taxon>
        <taxon>Pseudomonadati</taxon>
        <taxon>Thermodesulfobacteriota</taxon>
        <taxon>Desulfovibrionia</taxon>
        <taxon>Desulfovibrionales</taxon>
        <taxon>Desulfovibrionaceae</taxon>
        <taxon>Desulfovibrio</taxon>
    </lineage>
</organism>
<evidence type="ECO:0000313" key="4">
    <source>
        <dbReference type="Proteomes" id="UP000186323"/>
    </source>
</evidence>
<dbReference type="RefSeq" id="WP_072333341.1">
    <property type="nucleotide sequence ID" value="NZ_LT630450.1"/>
</dbReference>
<dbReference type="OrthoDB" id="5461389at2"/>
<feature type="coiled-coil region" evidence="1">
    <location>
        <begin position="67"/>
        <end position="97"/>
    </location>
</feature>
<feature type="domain" description="DUF4376" evidence="2">
    <location>
        <begin position="94"/>
        <end position="224"/>
    </location>
</feature>
<dbReference type="Pfam" id="PF14301">
    <property type="entry name" value="DUF4376"/>
    <property type="match status" value="1"/>
</dbReference>
<keyword evidence="4" id="KW-1185">Reference proteome</keyword>
<sequence>MKTHVTVIPSDGIVSVDGEVLFLDSITSETFHALQWHDGAGHVEPAGDRPNEELSADDYKERVAPYVALWEEEKRRLEAEAAAAEEAYNSLENVKARKLVAIDAQTSAAIMAGFECVATPPDASTPELLHFSYDEFDQQNFADAALSMQLAAAAGGGIPTSTPWNAYRNHTADSKGELVILNLTAETFLPIYAAALNHKAAKMAEGGQRKAAVAAAQTVEDVEAI</sequence>
<proteinExistence type="predicted"/>
<evidence type="ECO:0000259" key="2">
    <source>
        <dbReference type="Pfam" id="PF14301"/>
    </source>
</evidence>
<protein>
    <recommendedName>
        <fullName evidence="2">DUF4376 domain-containing protein</fullName>
    </recommendedName>
</protein>
<dbReference type="Proteomes" id="UP000186323">
    <property type="component" value="Chromosome I"/>
</dbReference>
<reference evidence="4" key="1">
    <citation type="submission" date="2016-10" db="EMBL/GenBank/DDBJ databases">
        <authorList>
            <person name="Wegmann U."/>
        </authorList>
    </citation>
    <scope>NUCLEOTIDE SEQUENCE [LARGE SCALE GENOMIC DNA]</scope>
</reference>
<evidence type="ECO:0000313" key="3">
    <source>
        <dbReference type="EMBL" id="SFV72659.1"/>
    </source>
</evidence>
<dbReference type="InterPro" id="IPR025484">
    <property type="entry name" value="DUF4376"/>
</dbReference>
<gene>
    <name evidence="3" type="ORF">DESPIGER_0783</name>
</gene>
<name>A0A1K1LD72_9BACT</name>
<accession>A0A1K1LD72</accession>
<dbReference type="AlphaFoldDB" id="A0A1K1LD72"/>
<evidence type="ECO:0000256" key="1">
    <source>
        <dbReference type="SAM" id="Coils"/>
    </source>
</evidence>
<dbReference type="EMBL" id="LT630450">
    <property type="protein sequence ID" value="SFV72659.1"/>
    <property type="molecule type" value="Genomic_DNA"/>
</dbReference>
<dbReference type="KEGG" id="dpg:DESPIGER_0783"/>